<dbReference type="Proteomes" id="UP000814140">
    <property type="component" value="Unassembled WGS sequence"/>
</dbReference>
<evidence type="ECO:0000313" key="2">
    <source>
        <dbReference type="Proteomes" id="UP000814140"/>
    </source>
</evidence>
<proteinExistence type="predicted"/>
<reference evidence="1" key="1">
    <citation type="submission" date="2021-03" db="EMBL/GenBank/DDBJ databases">
        <authorList>
            <consortium name="DOE Joint Genome Institute"/>
            <person name="Ahrendt S."/>
            <person name="Looney B.P."/>
            <person name="Miyauchi S."/>
            <person name="Morin E."/>
            <person name="Drula E."/>
            <person name="Courty P.E."/>
            <person name="Chicoki N."/>
            <person name="Fauchery L."/>
            <person name="Kohler A."/>
            <person name="Kuo A."/>
            <person name="Labutti K."/>
            <person name="Pangilinan J."/>
            <person name="Lipzen A."/>
            <person name="Riley R."/>
            <person name="Andreopoulos W."/>
            <person name="He G."/>
            <person name="Johnson J."/>
            <person name="Barry K.W."/>
            <person name="Grigoriev I.V."/>
            <person name="Nagy L."/>
            <person name="Hibbett D."/>
            <person name="Henrissat B."/>
            <person name="Matheny P.B."/>
            <person name="Labbe J."/>
            <person name="Martin F."/>
        </authorList>
    </citation>
    <scope>NUCLEOTIDE SEQUENCE</scope>
    <source>
        <strain evidence="1">HHB10654</strain>
    </source>
</reference>
<name>A0ACB8T087_9AGAM</name>
<comment type="caution">
    <text evidence="1">The sequence shown here is derived from an EMBL/GenBank/DDBJ whole genome shotgun (WGS) entry which is preliminary data.</text>
</comment>
<evidence type="ECO:0000313" key="1">
    <source>
        <dbReference type="EMBL" id="KAI0061541.1"/>
    </source>
</evidence>
<accession>A0ACB8T087</accession>
<dbReference type="EMBL" id="MU277212">
    <property type="protein sequence ID" value="KAI0061541.1"/>
    <property type="molecule type" value="Genomic_DNA"/>
</dbReference>
<reference evidence="1" key="2">
    <citation type="journal article" date="2022" name="New Phytol.">
        <title>Evolutionary transition to the ectomycorrhizal habit in the genomes of a hyperdiverse lineage of mushroom-forming fungi.</title>
        <authorList>
            <person name="Looney B."/>
            <person name="Miyauchi S."/>
            <person name="Morin E."/>
            <person name="Drula E."/>
            <person name="Courty P.E."/>
            <person name="Kohler A."/>
            <person name="Kuo A."/>
            <person name="LaButti K."/>
            <person name="Pangilinan J."/>
            <person name="Lipzen A."/>
            <person name="Riley R."/>
            <person name="Andreopoulos W."/>
            <person name="He G."/>
            <person name="Johnson J."/>
            <person name="Nolan M."/>
            <person name="Tritt A."/>
            <person name="Barry K.W."/>
            <person name="Grigoriev I.V."/>
            <person name="Nagy L.G."/>
            <person name="Hibbett D."/>
            <person name="Henrissat B."/>
            <person name="Matheny P.B."/>
            <person name="Labbe J."/>
            <person name="Martin F.M."/>
        </authorList>
    </citation>
    <scope>NUCLEOTIDE SEQUENCE</scope>
    <source>
        <strain evidence="1">HHB10654</strain>
    </source>
</reference>
<protein>
    <submittedName>
        <fullName evidence="1">Uncharacterized protein</fullName>
    </submittedName>
</protein>
<keyword evidence="2" id="KW-1185">Reference proteome</keyword>
<gene>
    <name evidence="1" type="ORF">BV25DRAFT_1916891</name>
</gene>
<organism evidence="1 2">
    <name type="scientific">Artomyces pyxidatus</name>
    <dbReference type="NCBI Taxonomy" id="48021"/>
    <lineage>
        <taxon>Eukaryota</taxon>
        <taxon>Fungi</taxon>
        <taxon>Dikarya</taxon>
        <taxon>Basidiomycota</taxon>
        <taxon>Agaricomycotina</taxon>
        <taxon>Agaricomycetes</taxon>
        <taxon>Russulales</taxon>
        <taxon>Auriscalpiaceae</taxon>
        <taxon>Artomyces</taxon>
    </lineage>
</organism>
<sequence>MTSIGIVFPEYPPTHGKVNALCETPNFRDTGDALVFTYTDLASPGAQQLTCRRGDIHDLALREQFVGVLHVGDTPVRRAALAARAEQPERRVTDNRLWLVRALLELRRDQLIPSTGWSTQAEVRKGVAQSAEGDAGPAWGVVPCDSREQLLK</sequence>